<organism evidence="2">
    <name type="scientific">Acyrthosiphon pisum</name>
    <name type="common">Pea aphid</name>
    <dbReference type="NCBI Taxonomy" id="7029"/>
    <lineage>
        <taxon>Eukaryota</taxon>
        <taxon>Metazoa</taxon>
        <taxon>Ecdysozoa</taxon>
        <taxon>Arthropoda</taxon>
        <taxon>Hexapoda</taxon>
        <taxon>Insecta</taxon>
        <taxon>Pterygota</taxon>
        <taxon>Neoptera</taxon>
        <taxon>Paraneoptera</taxon>
        <taxon>Hemiptera</taxon>
        <taxon>Sternorrhyncha</taxon>
        <taxon>Aphidomorpha</taxon>
        <taxon>Aphidoidea</taxon>
        <taxon>Aphididae</taxon>
        <taxon>Macrosiphini</taxon>
        <taxon>Acyrthosiphon</taxon>
    </lineage>
</organism>
<proteinExistence type="evidence at transcript level"/>
<feature type="coiled-coil region" evidence="1">
    <location>
        <begin position="47"/>
        <end position="144"/>
    </location>
</feature>
<evidence type="ECO:0000313" key="2">
    <source>
        <dbReference type="EMBL" id="BAH71226.1"/>
    </source>
</evidence>
<protein>
    <submittedName>
        <fullName evidence="2">ACYPI56559 protein</fullName>
    </submittedName>
</protein>
<gene>
    <name evidence="2" type="primary">ACYPI56559</name>
</gene>
<evidence type="ECO:0000256" key="1">
    <source>
        <dbReference type="SAM" id="Coils"/>
    </source>
</evidence>
<dbReference type="EMBL" id="AK340658">
    <property type="protein sequence ID" value="BAH71226.1"/>
    <property type="molecule type" value="mRNA"/>
</dbReference>
<keyword evidence="1" id="KW-0175">Coiled coil</keyword>
<accession>C4WTK6</accession>
<reference evidence="2" key="1">
    <citation type="submission" date="2009-06" db="EMBL/GenBank/DDBJ databases">
        <title>A full-length cDNA resource of the pea aphid, Acyrthosiphon pisum.</title>
        <authorList>
            <person name="Shigenobu S."/>
            <person name="Nakabachi A."/>
            <person name="Richards S."/>
        </authorList>
    </citation>
    <scope>NUCLEOTIDE SEQUENCE</scope>
    <source>
        <strain evidence="2">LSR1</strain>
        <tissue evidence="2">Whole body</tissue>
    </source>
</reference>
<dbReference type="KEGG" id="api:100534630"/>
<dbReference type="AlphaFoldDB" id="C4WTK6"/>
<name>C4WTK6_ACYPI</name>
<dbReference type="OrthoDB" id="6604931at2759"/>
<sequence>MTTSTMTTSTNYFNVDIDNIITDYELAYQHAKESFIDEIKRTDENILKVYTQDIDEYSKTLKNLSDVNNKISKSRDTLQQISEKVKCEQQILQTENDRLESINNECNSLGVTEIELNDVINKTKEQLTQVYKEKKTSLKKLKREINSFRAGVNMYERFLQLNTNVESNGINTLINITMKNVKNHSDYKVIFYEENDNNFKLIDITPRSQTVMKAATLYDQNQDIQGLLAFLYTL</sequence>